<name>A0A2U2BX09_9PROT</name>
<dbReference type="OrthoDB" id="9791067at2"/>
<comment type="caution">
    <text evidence="2">The sequence shown here is derived from an EMBL/GenBank/DDBJ whole genome shotgun (WGS) entry which is preliminary data.</text>
</comment>
<evidence type="ECO:0000313" key="3">
    <source>
        <dbReference type="Proteomes" id="UP000245168"/>
    </source>
</evidence>
<dbReference type="SUPFAM" id="SSF103247">
    <property type="entry name" value="TT1751-like"/>
    <property type="match status" value="1"/>
</dbReference>
<dbReference type="Gene3D" id="3.30.310.70">
    <property type="entry name" value="TT1751-like domain"/>
    <property type="match status" value="1"/>
</dbReference>
<dbReference type="InterPro" id="IPR005180">
    <property type="entry name" value="DUF302"/>
</dbReference>
<reference evidence="3" key="1">
    <citation type="submission" date="2018-05" db="EMBL/GenBank/DDBJ databases">
        <authorList>
            <person name="Liu B.-T."/>
        </authorList>
    </citation>
    <scope>NUCLEOTIDE SEQUENCE [LARGE SCALE GENOMIC DNA]</scope>
    <source>
        <strain evidence="3">WD6-1</strain>
    </source>
</reference>
<dbReference type="Pfam" id="PF03625">
    <property type="entry name" value="DUF302"/>
    <property type="match status" value="1"/>
</dbReference>
<feature type="domain" description="DUF302" evidence="1">
    <location>
        <begin position="36"/>
        <end position="98"/>
    </location>
</feature>
<dbReference type="InterPro" id="IPR016796">
    <property type="entry name" value="UCP021774"/>
</dbReference>
<dbReference type="AlphaFoldDB" id="A0A2U2BX09"/>
<sequence>MSYYIARTVPETDVDAVETRVREALKSEGFGVLTEIDVAATLKAKIGRDFRPYRILGACNPEMAHQALQAEDKIGVMLPCNVILQEAKGGTEIAAVDPVASMQAVENDSLGAIAGEVRDALKRVVEKV</sequence>
<evidence type="ECO:0000259" key="1">
    <source>
        <dbReference type="Pfam" id="PF03625"/>
    </source>
</evidence>
<dbReference type="PANTHER" id="PTHR38342:SF1">
    <property type="entry name" value="SLR5037 PROTEIN"/>
    <property type="match status" value="1"/>
</dbReference>
<dbReference type="Proteomes" id="UP000245168">
    <property type="component" value="Unassembled WGS sequence"/>
</dbReference>
<accession>A0A2U2BX09</accession>
<dbReference type="CDD" id="cd14797">
    <property type="entry name" value="DUF302"/>
    <property type="match status" value="1"/>
</dbReference>
<dbReference type="EMBL" id="QEXV01000001">
    <property type="protein sequence ID" value="PWE18556.1"/>
    <property type="molecule type" value="Genomic_DNA"/>
</dbReference>
<dbReference type="InterPro" id="IPR035923">
    <property type="entry name" value="TT1751-like_sf"/>
</dbReference>
<proteinExistence type="predicted"/>
<organism evidence="2 3">
    <name type="scientific">Marinicauda salina</name>
    <dbReference type="NCBI Taxonomy" id="2135793"/>
    <lineage>
        <taxon>Bacteria</taxon>
        <taxon>Pseudomonadati</taxon>
        <taxon>Pseudomonadota</taxon>
        <taxon>Alphaproteobacteria</taxon>
        <taxon>Maricaulales</taxon>
        <taxon>Maricaulaceae</taxon>
        <taxon>Marinicauda</taxon>
    </lineage>
</organism>
<dbReference type="PIRSF" id="PIRSF021774">
    <property type="entry name" value="UCP021774"/>
    <property type="match status" value="1"/>
</dbReference>
<gene>
    <name evidence="2" type="ORF">DDZ18_02830</name>
</gene>
<dbReference type="PANTHER" id="PTHR38342">
    <property type="entry name" value="SLR5037 PROTEIN"/>
    <property type="match status" value="1"/>
</dbReference>
<keyword evidence="3" id="KW-1185">Reference proteome</keyword>
<evidence type="ECO:0000313" key="2">
    <source>
        <dbReference type="EMBL" id="PWE18556.1"/>
    </source>
</evidence>
<dbReference type="RefSeq" id="WP_109251830.1">
    <property type="nucleotide sequence ID" value="NZ_QEXV01000001.1"/>
</dbReference>
<protein>
    <recommendedName>
        <fullName evidence="1">DUF302 domain-containing protein</fullName>
    </recommendedName>
</protein>